<evidence type="ECO:0000256" key="1">
    <source>
        <dbReference type="ARBA" id="ARBA00004651"/>
    </source>
</evidence>
<dbReference type="PANTHER" id="PTHR12677">
    <property type="entry name" value="GOLGI APPARATUS MEMBRANE PROTEIN TVP38-RELATED"/>
    <property type="match status" value="1"/>
</dbReference>
<dbReference type="Proteomes" id="UP000321332">
    <property type="component" value="Chromosome"/>
</dbReference>
<evidence type="ECO:0000313" key="8">
    <source>
        <dbReference type="EMBL" id="QEA33740.1"/>
    </source>
</evidence>
<gene>
    <name evidence="8" type="ORF">FGL89_06210</name>
</gene>
<reference evidence="8 9" key="1">
    <citation type="submission" date="2019-06" db="EMBL/GenBank/DDBJ databases">
        <title>Genome analyses of bacteria isolated from kimchi.</title>
        <authorList>
            <person name="Lee S."/>
            <person name="Ahn S."/>
            <person name="Roh S."/>
        </authorList>
    </citation>
    <scope>NUCLEOTIDE SEQUENCE [LARGE SCALE GENOMIC DNA]</scope>
    <source>
        <strain evidence="8 9">CBA3620</strain>
    </source>
</reference>
<evidence type="ECO:0000256" key="4">
    <source>
        <dbReference type="ARBA" id="ARBA00022989"/>
    </source>
</evidence>
<dbReference type="RefSeq" id="WP_014974838.1">
    <property type="nucleotide sequence ID" value="NZ_CP042374.1"/>
</dbReference>
<feature type="domain" description="VTT" evidence="7">
    <location>
        <begin position="76"/>
        <end position="192"/>
    </location>
</feature>
<evidence type="ECO:0000259" key="7">
    <source>
        <dbReference type="Pfam" id="PF09335"/>
    </source>
</evidence>
<dbReference type="InterPro" id="IPR032816">
    <property type="entry name" value="VTT_dom"/>
</dbReference>
<evidence type="ECO:0000313" key="9">
    <source>
        <dbReference type="Proteomes" id="UP000321332"/>
    </source>
</evidence>
<dbReference type="Pfam" id="PF09335">
    <property type="entry name" value="VTT_dom"/>
    <property type="match status" value="1"/>
</dbReference>
<evidence type="ECO:0000256" key="5">
    <source>
        <dbReference type="ARBA" id="ARBA00023136"/>
    </source>
</evidence>
<comment type="subcellular location">
    <subcellularLocation>
        <location evidence="1 6">Cell membrane</location>
        <topology evidence="1 6">Multi-pass membrane protein</topology>
    </subcellularLocation>
</comment>
<accession>A0AAE6M293</accession>
<keyword evidence="2 6" id="KW-1003">Cell membrane</keyword>
<dbReference type="InterPro" id="IPR015414">
    <property type="entry name" value="TMEM64"/>
</dbReference>
<evidence type="ECO:0000256" key="3">
    <source>
        <dbReference type="ARBA" id="ARBA00022692"/>
    </source>
</evidence>
<dbReference type="AlphaFoldDB" id="A0AAE6M293"/>
<feature type="transmembrane region" description="Helical" evidence="6">
    <location>
        <begin position="58"/>
        <end position="84"/>
    </location>
</feature>
<dbReference type="GO" id="GO:0005886">
    <property type="term" value="C:plasma membrane"/>
    <property type="evidence" value="ECO:0007669"/>
    <property type="project" value="UniProtKB-SubCell"/>
</dbReference>
<comment type="similarity">
    <text evidence="6">Belongs to the TVP38/TMEM64 family.</text>
</comment>
<protein>
    <recommendedName>
        <fullName evidence="6">TVP38/TMEM64 family membrane protein</fullName>
    </recommendedName>
</protein>
<keyword evidence="4 6" id="KW-1133">Transmembrane helix</keyword>
<feature type="transmembrane region" description="Helical" evidence="6">
    <location>
        <begin position="96"/>
        <end position="116"/>
    </location>
</feature>
<sequence>MKTMTLSIKQRQIIRRLLQVATSIGLIGTICLGFYLWYKGLLTNPSLLRQTIKNFGFWGPLAFIGVQMIQVIVPIIPGGITLAVGPLLFGPWFGFLYNYIGIVVGSIILFCIGRYFGTPIVETFVSRKIHHKYIDKLNSKGWVKTFTVLMAFPIAPDDALVLLTSVTKMRFKTFIWILLLSKPIGIACYSLLLLYGFEWLTQLI</sequence>
<evidence type="ECO:0000256" key="6">
    <source>
        <dbReference type="RuleBase" id="RU366058"/>
    </source>
</evidence>
<dbReference type="PANTHER" id="PTHR12677:SF49">
    <property type="entry name" value="TVP38_TMEM64 FAMILY MEMBRANE PROTEIN"/>
    <property type="match status" value="1"/>
</dbReference>
<keyword evidence="3 6" id="KW-0812">Transmembrane</keyword>
<keyword evidence="5 6" id="KW-0472">Membrane</keyword>
<dbReference type="EMBL" id="CP042374">
    <property type="protein sequence ID" value="QEA33740.1"/>
    <property type="molecule type" value="Genomic_DNA"/>
</dbReference>
<feature type="transmembrane region" description="Helical" evidence="6">
    <location>
        <begin position="20"/>
        <end position="38"/>
    </location>
</feature>
<dbReference type="GeneID" id="61187336"/>
<proteinExistence type="inferred from homology"/>
<feature type="transmembrane region" description="Helical" evidence="6">
    <location>
        <begin position="142"/>
        <end position="163"/>
    </location>
</feature>
<dbReference type="OMA" id="WVERHGF"/>
<name>A0AAE6M293_LEUCA</name>
<evidence type="ECO:0000256" key="2">
    <source>
        <dbReference type="ARBA" id="ARBA00022475"/>
    </source>
</evidence>
<organism evidence="8 9">
    <name type="scientific">Leuconostoc carnosum</name>
    <dbReference type="NCBI Taxonomy" id="1252"/>
    <lineage>
        <taxon>Bacteria</taxon>
        <taxon>Bacillati</taxon>
        <taxon>Bacillota</taxon>
        <taxon>Bacilli</taxon>
        <taxon>Lactobacillales</taxon>
        <taxon>Lactobacillaceae</taxon>
        <taxon>Leuconostoc</taxon>
    </lineage>
</organism>
<feature type="transmembrane region" description="Helical" evidence="6">
    <location>
        <begin position="175"/>
        <end position="197"/>
    </location>
</feature>